<sequence>MLRSTIGCLPFNGNFGSKDVLKTAAERLTKSLRAFTQADFPQNQDQLFPHYSDDSIPLASSNPPGINADHIILIPDTLFHFDVTDPKLIEKLQSYFHLPPEFDKVGVPSFSAFLNALLMCLGESEESKAQAFPGFQKGRWRMDDLESRIACYAAAMFVSWRIREPLAEDLGSPDDYPYTVKEIRNCLPTESHTNVRQAIHNVFNRV</sequence>
<evidence type="ECO:0000313" key="1">
    <source>
        <dbReference type="EMBL" id="KAK6342836.1"/>
    </source>
</evidence>
<dbReference type="AlphaFoldDB" id="A0AAN8RH55"/>
<accession>A0AAN8RH55</accession>
<gene>
    <name evidence="1" type="ORF">TWF718_008219</name>
</gene>
<organism evidence="1 2">
    <name type="scientific">Orbilia javanica</name>
    <dbReference type="NCBI Taxonomy" id="47235"/>
    <lineage>
        <taxon>Eukaryota</taxon>
        <taxon>Fungi</taxon>
        <taxon>Dikarya</taxon>
        <taxon>Ascomycota</taxon>
        <taxon>Pezizomycotina</taxon>
        <taxon>Orbiliomycetes</taxon>
        <taxon>Orbiliales</taxon>
        <taxon>Orbiliaceae</taxon>
        <taxon>Orbilia</taxon>
    </lineage>
</organism>
<dbReference type="EMBL" id="JAVHNR010000005">
    <property type="protein sequence ID" value="KAK6342836.1"/>
    <property type="molecule type" value="Genomic_DNA"/>
</dbReference>
<dbReference type="Proteomes" id="UP001313282">
    <property type="component" value="Unassembled WGS sequence"/>
</dbReference>
<keyword evidence="2" id="KW-1185">Reference proteome</keyword>
<evidence type="ECO:0000313" key="2">
    <source>
        <dbReference type="Proteomes" id="UP001313282"/>
    </source>
</evidence>
<proteinExistence type="predicted"/>
<comment type="caution">
    <text evidence="1">The sequence shown here is derived from an EMBL/GenBank/DDBJ whole genome shotgun (WGS) entry which is preliminary data.</text>
</comment>
<name>A0AAN8RH55_9PEZI</name>
<protein>
    <submittedName>
        <fullName evidence="1">Uncharacterized protein</fullName>
    </submittedName>
</protein>
<reference evidence="1 2" key="1">
    <citation type="submission" date="2019-10" db="EMBL/GenBank/DDBJ databases">
        <authorList>
            <person name="Palmer J.M."/>
        </authorList>
    </citation>
    <scope>NUCLEOTIDE SEQUENCE [LARGE SCALE GENOMIC DNA]</scope>
    <source>
        <strain evidence="1 2">TWF718</strain>
    </source>
</reference>